<dbReference type="Proteomes" id="UP000095558">
    <property type="component" value="Unassembled WGS sequence"/>
</dbReference>
<proteinExistence type="predicted"/>
<evidence type="ECO:0008006" key="3">
    <source>
        <dbReference type="Google" id="ProtNLM"/>
    </source>
</evidence>
<gene>
    <name evidence="1" type="ORF">ERS852470_01880</name>
</gene>
<evidence type="ECO:0000313" key="1">
    <source>
        <dbReference type="EMBL" id="CUO27004.1"/>
    </source>
</evidence>
<evidence type="ECO:0000313" key="2">
    <source>
        <dbReference type="Proteomes" id="UP000095558"/>
    </source>
</evidence>
<dbReference type="AlphaFoldDB" id="A0A174DNH0"/>
<dbReference type="RefSeq" id="WP_055276559.1">
    <property type="nucleotide sequence ID" value="NZ_CYZV01000018.1"/>
</dbReference>
<reference evidence="1 2" key="1">
    <citation type="submission" date="2015-09" db="EMBL/GenBank/DDBJ databases">
        <authorList>
            <consortium name="Pathogen Informatics"/>
        </authorList>
    </citation>
    <scope>NUCLEOTIDE SEQUENCE [LARGE SCALE GENOMIC DNA]</scope>
    <source>
        <strain evidence="1 2">2789STDY5834855</strain>
    </source>
</reference>
<protein>
    <recommendedName>
        <fullName evidence="3">HEPN domain-containing protein</fullName>
    </recommendedName>
</protein>
<name>A0A174DNH0_9CLOT</name>
<sequence>MSSADDHIKQYEKNKALAQNSIFQDNKYNDWKITIIFYATMHLLDSTYPQYFTHNTHEVRKNFLGRTMPYKKIVDEYIELENLSRRSRYHCIPIEKDEVEQAEELMNCIEDFVESYKAS</sequence>
<organism evidence="1 2">
    <name type="scientific">Clostridium disporicum</name>
    <dbReference type="NCBI Taxonomy" id="84024"/>
    <lineage>
        <taxon>Bacteria</taxon>
        <taxon>Bacillati</taxon>
        <taxon>Bacillota</taxon>
        <taxon>Clostridia</taxon>
        <taxon>Eubacteriales</taxon>
        <taxon>Clostridiaceae</taxon>
        <taxon>Clostridium</taxon>
    </lineage>
</organism>
<accession>A0A174DNH0</accession>
<dbReference type="EMBL" id="CYZV01000018">
    <property type="protein sequence ID" value="CUO27004.1"/>
    <property type="molecule type" value="Genomic_DNA"/>
</dbReference>
<dbReference type="OrthoDB" id="3035938at2"/>